<keyword evidence="4" id="KW-1185">Reference proteome</keyword>
<dbReference type="EMBL" id="OOIL02003368">
    <property type="protein sequence ID" value="VFQ87453.1"/>
    <property type="molecule type" value="Genomic_DNA"/>
</dbReference>
<dbReference type="Pfam" id="PF24626">
    <property type="entry name" value="SH3_Tf2-1"/>
    <property type="match status" value="1"/>
</dbReference>
<feature type="region of interest" description="Disordered" evidence="1">
    <location>
        <begin position="40"/>
        <end position="62"/>
    </location>
</feature>
<dbReference type="Proteomes" id="UP000595140">
    <property type="component" value="Unassembled WGS sequence"/>
</dbReference>
<organism evidence="3 4">
    <name type="scientific">Cuscuta campestris</name>
    <dbReference type="NCBI Taxonomy" id="132261"/>
    <lineage>
        <taxon>Eukaryota</taxon>
        <taxon>Viridiplantae</taxon>
        <taxon>Streptophyta</taxon>
        <taxon>Embryophyta</taxon>
        <taxon>Tracheophyta</taxon>
        <taxon>Spermatophyta</taxon>
        <taxon>Magnoliopsida</taxon>
        <taxon>eudicotyledons</taxon>
        <taxon>Gunneridae</taxon>
        <taxon>Pentapetalae</taxon>
        <taxon>asterids</taxon>
        <taxon>lamiids</taxon>
        <taxon>Solanales</taxon>
        <taxon>Convolvulaceae</taxon>
        <taxon>Cuscuteae</taxon>
        <taxon>Cuscuta</taxon>
        <taxon>Cuscuta subgen. Grammica</taxon>
        <taxon>Cuscuta sect. Cleistogrammica</taxon>
    </lineage>
</organism>
<dbReference type="InterPro" id="IPR056924">
    <property type="entry name" value="SH3_Tf2-1"/>
</dbReference>
<evidence type="ECO:0000313" key="4">
    <source>
        <dbReference type="Proteomes" id="UP000595140"/>
    </source>
</evidence>
<reference evidence="3 4" key="1">
    <citation type="submission" date="2018-04" db="EMBL/GenBank/DDBJ databases">
        <authorList>
            <person name="Vogel A."/>
        </authorList>
    </citation>
    <scope>NUCLEOTIDE SEQUENCE [LARGE SCALE GENOMIC DNA]</scope>
</reference>
<protein>
    <recommendedName>
        <fullName evidence="2">Tf2-1-like SH3-like domain-containing protein</fullName>
    </recommendedName>
</protein>
<dbReference type="OrthoDB" id="1302869at2759"/>
<accession>A0A484MEP3</accession>
<feature type="domain" description="Tf2-1-like SH3-like" evidence="2">
    <location>
        <begin position="157"/>
        <end position="218"/>
    </location>
</feature>
<proteinExistence type="predicted"/>
<evidence type="ECO:0000256" key="1">
    <source>
        <dbReference type="SAM" id="MobiDB-lite"/>
    </source>
</evidence>
<evidence type="ECO:0000259" key="2">
    <source>
        <dbReference type="Pfam" id="PF24626"/>
    </source>
</evidence>
<evidence type="ECO:0000313" key="3">
    <source>
        <dbReference type="EMBL" id="VFQ87453.1"/>
    </source>
</evidence>
<gene>
    <name evidence="3" type="ORF">CCAM_LOCUS29229</name>
</gene>
<sequence>MFSCNFSLFYVDKPWPPDFVGYVDVYPLRKREPTCLFLPISTPHQGREQRTPLSLGDNKTNGELEKKDVSATRDEFLGYGLTSLNVQVDEKKIQRAAMSQDVEASPHRLSSLTVPCAKFVKFLQVPCDEQTSEFYHKTREKLMKTKELKTSIHFHPGDLVWVHVQRESFSDKRKAKLQPRDDGPFEVVAKVKNNAYTVALSRRDGVSATFNKRDLNPYDSLDYPLSLRANSFEDREDDVS</sequence>
<name>A0A484MEP3_9ASTE</name>
<dbReference type="AlphaFoldDB" id="A0A484MEP3"/>